<evidence type="ECO:0000259" key="4">
    <source>
        <dbReference type="PROSITE" id="PS51000"/>
    </source>
</evidence>
<keyword evidence="2" id="KW-0238">DNA-binding</keyword>
<dbReference type="InterPro" id="IPR036390">
    <property type="entry name" value="WH_DNA-bd_sf"/>
</dbReference>
<dbReference type="InterPro" id="IPR037171">
    <property type="entry name" value="NagB/RpiA_transferase-like"/>
</dbReference>
<dbReference type="EMBL" id="LSUQ01000025">
    <property type="protein sequence ID" value="OAG93735.1"/>
    <property type="molecule type" value="Genomic_DNA"/>
</dbReference>
<organism evidence="5 7">
    <name type="scientific">Ferroacidibacillus organovorans</name>
    <dbReference type="NCBI Taxonomy" id="1765683"/>
    <lineage>
        <taxon>Bacteria</taxon>
        <taxon>Bacillati</taxon>
        <taxon>Bacillota</taxon>
        <taxon>Bacilli</taxon>
        <taxon>Bacillales</taxon>
        <taxon>Alicyclobacillaceae</taxon>
        <taxon>Ferroacidibacillus</taxon>
    </lineage>
</organism>
<dbReference type="SMART" id="SM00420">
    <property type="entry name" value="HTH_DEOR"/>
    <property type="match status" value="1"/>
</dbReference>
<dbReference type="SUPFAM" id="SSF100950">
    <property type="entry name" value="NagB/RpiA/CoA transferase-like"/>
    <property type="match status" value="1"/>
</dbReference>
<keyword evidence="8" id="KW-1185">Reference proteome</keyword>
<dbReference type="Gene3D" id="3.40.50.1360">
    <property type="match status" value="1"/>
</dbReference>
<name>A0A161QHS8_9BACL</name>
<dbReference type="PANTHER" id="PTHR30363:SF51">
    <property type="entry name" value="HTH-TYPE TRANSCRIPTIONAL REPRESSOR GLCR"/>
    <property type="match status" value="1"/>
</dbReference>
<evidence type="ECO:0000313" key="5">
    <source>
        <dbReference type="EMBL" id="OAG93735.1"/>
    </source>
</evidence>
<dbReference type="InterPro" id="IPR014036">
    <property type="entry name" value="DeoR-like_C"/>
</dbReference>
<reference evidence="5 7" key="1">
    <citation type="submission" date="2016-02" db="EMBL/GenBank/DDBJ databases">
        <title>Draft genome sequence of Acidibacillus ferrooxidans SLC66.</title>
        <authorList>
            <person name="Oliveira G."/>
            <person name="Nancucheo I."/>
            <person name="Dall'Agnol H."/>
            <person name="Johnson B."/>
            <person name="Oliveira R."/>
            <person name="Nunes G.L."/>
            <person name="Tzotzos G."/>
            <person name="Orellana S.C."/>
            <person name="Salim A.C."/>
            <person name="Araujo F.M."/>
        </authorList>
    </citation>
    <scope>NUCLEOTIDE SEQUENCE [LARGE SCALE GENOMIC DNA]</scope>
    <source>
        <strain evidence="5 7">SLC66</strain>
    </source>
</reference>
<dbReference type="InterPro" id="IPR050313">
    <property type="entry name" value="Carb_Metab_HTH_regulators"/>
</dbReference>
<keyword evidence="1" id="KW-0805">Transcription regulation</keyword>
<dbReference type="GO" id="GO:0003700">
    <property type="term" value="F:DNA-binding transcription factor activity"/>
    <property type="evidence" value="ECO:0007669"/>
    <property type="project" value="InterPro"/>
</dbReference>
<dbReference type="InterPro" id="IPR036388">
    <property type="entry name" value="WH-like_DNA-bd_sf"/>
</dbReference>
<accession>A0A161QHS8</accession>
<dbReference type="AlphaFoldDB" id="A0A161QHS8"/>
<dbReference type="PROSITE" id="PS51000">
    <property type="entry name" value="HTH_DEOR_2"/>
    <property type="match status" value="1"/>
</dbReference>
<feature type="domain" description="HTH deoR-type" evidence="4">
    <location>
        <begin position="11"/>
        <end position="66"/>
    </location>
</feature>
<dbReference type="InterPro" id="IPR018356">
    <property type="entry name" value="Tscrpt_reg_HTH_DeoR_CS"/>
</dbReference>
<gene>
    <name evidence="5" type="ORF">AYW79_09160</name>
    <name evidence="6" type="ORF">B2M26_08480</name>
</gene>
<dbReference type="PANTHER" id="PTHR30363">
    <property type="entry name" value="HTH-TYPE TRANSCRIPTIONAL REGULATOR SRLR-RELATED"/>
    <property type="match status" value="1"/>
</dbReference>
<dbReference type="Gene3D" id="1.10.10.10">
    <property type="entry name" value="Winged helix-like DNA-binding domain superfamily/Winged helix DNA-binding domain"/>
    <property type="match status" value="1"/>
</dbReference>
<evidence type="ECO:0000256" key="3">
    <source>
        <dbReference type="ARBA" id="ARBA00023163"/>
    </source>
</evidence>
<evidence type="ECO:0000313" key="7">
    <source>
        <dbReference type="Proteomes" id="UP000077421"/>
    </source>
</evidence>
<dbReference type="SMART" id="SM01134">
    <property type="entry name" value="DeoRC"/>
    <property type="match status" value="1"/>
</dbReference>
<dbReference type="Proteomes" id="UP000190229">
    <property type="component" value="Unassembled WGS sequence"/>
</dbReference>
<comment type="caution">
    <text evidence="5">The sequence shown here is derived from an EMBL/GenBank/DDBJ whole genome shotgun (WGS) entry which is preliminary data.</text>
</comment>
<proteinExistence type="predicted"/>
<sequence length="264" mass="29379">MEVFRLKSLSQEERLVHILSYLNQHHRVTLQTICELYDVSRDTARRDVVKLAETTQVVRTRGGLMLPSLSKEVYGYKERLNRESLGKLEIGRAAASLVSDGEFIILDASTTVQFVAECLTARNVTVVTNAIDAASILSEKENVTVHVLGGVLNGAHRFLHGASTLEKLSEYHVDKLFLGACGITGDGLSYPHEEDGVVKREMIRHADQVIVLADHTKFGKRLFHKISDLVAIDILVTDQEPGVELQRALDESEVHVIVVKEDRS</sequence>
<dbReference type="Proteomes" id="UP000077421">
    <property type="component" value="Unassembled WGS sequence"/>
</dbReference>
<reference evidence="6 8" key="2">
    <citation type="submission" date="2017-02" db="EMBL/GenBank/DDBJ databases">
        <title>Draft genome of Acidibacillus ferrooxidans Huett2.</title>
        <authorList>
            <person name="Schopf S."/>
        </authorList>
    </citation>
    <scope>NUCLEOTIDE SEQUENCE [LARGE SCALE GENOMIC DNA]</scope>
    <source>
        <strain evidence="6 8">Huett2</strain>
    </source>
</reference>
<dbReference type="InterPro" id="IPR001034">
    <property type="entry name" value="DeoR_HTH"/>
</dbReference>
<dbReference type="STRING" id="1765683.B2M26_08480"/>
<evidence type="ECO:0000313" key="6">
    <source>
        <dbReference type="EMBL" id="OPG16072.1"/>
    </source>
</evidence>
<evidence type="ECO:0000256" key="1">
    <source>
        <dbReference type="ARBA" id="ARBA00023015"/>
    </source>
</evidence>
<dbReference type="GO" id="GO:0003677">
    <property type="term" value="F:DNA binding"/>
    <property type="evidence" value="ECO:0007669"/>
    <property type="project" value="UniProtKB-KW"/>
</dbReference>
<protein>
    <submittedName>
        <fullName evidence="5">DeoR family transcriptional regulator</fullName>
    </submittedName>
</protein>
<dbReference type="SUPFAM" id="SSF46785">
    <property type="entry name" value="Winged helix' DNA-binding domain"/>
    <property type="match status" value="1"/>
</dbReference>
<evidence type="ECO:0000256" key="2">
    <source>
        <dbReference type="ARBA" id="ARBA00023125"/>
    </source>
</evidence>
<keyword evidence="3" id="KW-0804">Transcription</keyword>
<evidence type="ECO:0000313" key="8">
    <source>
        <dbReference type="Proteomes" id="UP000190229"/>
    </source>
</evidence>
<dbReference type="Pfam" id="PF00455">
    <property type="entry name" value="DeoRC"/>
    <property type="match status" value="1"/>
</dbReference>
<dbReference type="OrthoDB" id="9798651at2"/>
<dbReference type="PROSITE" id="PS00894">
    <property type="entry name" value="HTH_DEOR_1"/>
    <property type="match status" value="1"/>
</dbReference>
<dbReference type="EMBL" id="MWPS01000022">
    <property type="protein sequence ID" value="OPG16072.1"/>
    <property type="molecule type" value="Genomic_DNA"/>
</dbReference>
<dbReference type="Pfam" id="PF08220">
    <property type="entry name" value="HTH_DeoR"/>
    <property type="match status" value="1"/>
</dbReference>